<proteinExistence type="predicted"/>
<feature type="domain" description="C2H2-type" evidence="2">
    <location>
        <begin position="234"/>
        <end position="254"/>
    </location>
</feature>
<dbReference type="SMART" id="SM00355">
    <property type="entry name" value="ZnF_C2H2"/>
    <property type="match status" value="2"/>
</dbReference>
<keyword evidence="4" id="KW-1185">Reference proteome</keyword>
<evidence type="ECO:0000313" key="4">
    <source>
        <dbReference type="Proteomes" id="UP001652700"/>
    </source>
</evidence>
<evidence type="ECO:0000259" key="2">
    <source>
        <dbReference type="PROSITE" id="PS00028"/>
    </source>
</evidence>
<dbReference type="Proteomes" id="UP001652700">
    <property type="component" value="Unplaced"/>
</dbReference>
<feature type="compositionally biased region" description="Basic and acidic residues" evidence="1">
    <location>
        <begin position="675"/>
        <end position="688"/>
    </location>
</feature>
<evidence type="ECO:0000313" key="3">
    <source>
        <dbReference type="EnsemblMetazoa" id="XP_050513745.1"/>
    </source>
</evidence>
<feature type="compositionally biased region" description="Low complexity" evidence="1">
    <location>
        <begin position="503"/>
        <end position="517"/>
    </location>
</feature>
<feature type="region of interest" description="Disordered" evidence="1">
    <location>
        <begin position="593"/>
        <end position="647"/>
    </location>
</feature>
<dbReference type="InterPro" id="IPR013087">
    <property type="entry name" value="Znf_C2H2_type"/>
</dbReference>
<dbReference type="PROSITE" id="PS00028">
    <property type="entry name" value="ZINC_FINGER_C2H2_1"/>
    <property type="match status" value="1"/>
</dbReference>
<dbReference type="GeneID" id="126889469"/>
<feature type="compositionally biased region" description="Low complexity" evidence="1">
    <location>
        <begin position="622"/>
        <end position="639"/>
    </location>
</feature>
<feature type="compositionally biased region" description="Basic and acidic residues" evidence="1">
    <location>
        <begin position="546"/>
        <end position="560"/>
    </location>
</feature>
<evidence type="ECO:0000256" key="1">
    <source>
        <dbReference type="SAM" id="MobiDB-lite"/>
    </source>
</evidence>
<reference evidence="3" key="1">
    <citation type="submission" date="2025-05" db="UniProtKB">
        <authorList>
            <consortium name="EnsemblMetazoa"/>
        </authorList>
    </citation>
    <scope>IDENTIFICATION</scope>
</reference>
<feature type="region of interest" description="Disordered" evidence="1">
    <location>
        <begin position="660"/>
        <end position="705"/>
    </location>
</feature>
<feature type="region of interest" description="Disordered" evidence="1">
    <location>
        <begin position="545"/>
        <end position="580"/>
    </location>
</feature>
<dbReference type="RefSeq" id="XP_050513745.1">
    <property type="nucleotide sequence ID" value="XM_050657788.1"/>
</dbReference>
<dbReference type="EnsemblMetazoa" id="XM_050657788.1">
    <property type="protein sequence ID" value="XP_050513745.1"/>
    <property type="gene ID" value="LOC126889469"/>
</dbReference>
<feature type="region of interest" description="Disordered" evidence="1">
    <location>
        <begin position="164"/>
        <end position="193"/>
    </location>
</feature>
<protein>
    <recommendedName>
        <fullName evidence="2">C2H2-type domain-containing protein</fullName>
    </recommendedName>
</protein>
<name>A0ABM5KU78_DIAVI</name>
<accession>A0ABM5KU78</accession>
<organism evidence="3 4">
    <name type="scientific">Diabrotica virgifera virgifera</name>
    <name type="common">western corn rootworm</name>
    <dbReference type="NCBI Taxonomy" id="50390"/>
    <lineage>
        <taxon>Eukaryota</taxon>
        <taxon>Metazoa</taxon>
        <taxon>Ecdysozoa</taxon>
        <taxon>Arthropoda</taxon>
        <taxon>Hexapoda</taxon>
        <taxon>Insecta</taxon>
        <taxon>Pterygota</taxon>
        <taxon>Neoptera</taxon>
        <taxon>Endopterygota</taxon>
        <taxon>Coleoptera</taxon>
        <taxon>Polyphaga</taxon>
        <taxon>Cucujiformia</taxon>
        <taxon>Chrysomeloidea</taxon>
        <taxon>Chrysomelidae</taxon>
        <taxon>Galerucinae</taxon>
        <taxon>Diabroticina</taxon>
        <taxon>Diabroticites</taxon>
        <taxon>Diabrotica</taxon>
    </lineage>
</organism>
<feature type="region of interest" description="Disordered" evidence="1">
    <location>
        <begin position="492"/>
        <end position="517"/>
    </location>
</feature>
<sequence length="723" mass="82238">MFEFREQSIRNDNKLKEKYAEITKNRQTNGEVDVLKKDAIGENSCGVVRKKGSDIKAKLKERSKHIVHPSITPIFKKYPSIRLPSVCIKSNISPTVVMGMDEVENYFKKRNLDMQKYINMALTNQKRRVAMKSTSKATISNFIKKKTIPEYFSALKNSNIDLSESPEVSRGVSNLRKRKRSISSGSSSSQNVMKPLQIDTSEDLSSSSPSPVPSVISDVGSDLSFTQSKEMHMCNICNSVFALAVSLKKHQLKHLRCQFCKVKFTSIKAKDTHLKYNCKVQKIMKSMAHLPDIPLQKIEQNVKIRQKFQNTFAAFNLLPKENSTTAKRQTKISNIKKPDTDKTATKKLKDIEIKIRNSQIYAMGHPEATDNDTKMIKAMLQQYNKLNRKINSVAQTHLPTNSFIKFHHSDVSVELKHLKQNLYYHKIPVEIHYGSSFNASYKYDASFKNTNEISKNKKLQKWDDLDCCDITFGSRLNESGKIKLEILATNNEETNEKSDTEQETTNDLNTNSTDSESTVEYYKDVMDECNDKLNNADKLSLNLEHSQSEKEHDADKEENLTKQNNKNAGENENGESKKNSVDVVESLSNNYDNIKSIDTEDNDNDFSGFDLNTEKEKKNSGSNNSDQIITNDINITNDNKNVEEKDNGECHISEEECINHNNVNDNNYSSSTDQNIERDSENNEHLESEVNFPEGNKSPEISNSTNVSDISTIRVKTVCELNN</sequence>